<feature type="signal peptide" evidence="14">
    <location>
        <begin position="1"/>
        <end position="23"/>
    </location>
</feature>
<dbReference type="Pfam" id="PF00777">
    <property type="entry name" value="Glyco_transf_29"/>
    <property type="match status" value="1"/>
</dbReference>
<dbReference type="FunFam" id="3.90.1480.20:FF:000020">
    <property type="entry name" value="Uncharacterized protein"/>
    <property type="match status" value="1"/>
</dbReference>
<keyword evidence="7" id="KW-1133">Transmembrane helix</keyword>
<evidence type="ECO:0000313" key="16">
    <source>
        <dbReference type="Proteomes" id="UP000838412"/>
    </source>
</evidence>
<evidence type="ECO:0000256" key="8">
    <source>
        <dbReference type="ARBA" id="ARBA00023034"/>
    </source>
</evidence>
<evidence type="ECO:0000256" key="9">
    <source>
        <dbReference type="ARBA" id="ARBA00023136"/>
    </source>
</evidence>
<evidence type="ECO:0000256" key="13">
    <source>
        <dbReference type="ARBA" id="ARBA00034329"/>
    </source>
</evidence>
<comment type="similarity">
    <text evidence="2">Belongs to the glycosyltransferase 29 family.</text>
</comment>
<dbReference type="GO" id="GO:0097503">
    <property type="term" value="P:sialylation"/>
    <property type="evidence" value="ECO:0007669"/>
    <property type="project" value="TreeGrafter"/>
</dbReference>
<dbReference type="PANTHER" id="PTHR46059:SF1">
    <property type="entry name" value="BETA-GALACTOSIDE ALPHA-2,6-SIALYLTRANSFERASE"/>
    <property type="match status" value="1"/>
</dbReference>
<dbReference type="InterPro" id="IPR001675">
    <property type="entry name" value="Glyco_trans_29"/>
</dbReference>
<keyword evidence="6" id="KW-0735">Signal-anchor</keyword>
<proteinExistence type="inferred from homology"/>
<evidence type="ECO:0000313" key="15">
    <source>
        <dbReference type="EMBL" id="CAH1247511.1"/>
    </source>
</evidence>
<keyword evidence="11" id="KW-0325">Glycoprotein</keyword>
<evidence type="ECO:0000256" key="7">
    <source>
        <dbReference type="ARBA" id="ARBA00022989"/>
    </source>
</evidence>
<keyword evidence="3" id="KW-0328">Glycosyltransferase</keyword>
<evidence type="ECO:0000256" key="6">
    <source>
        <dbReference type="ARBA" id="ARBA00022968"/>
    </source>
</evidence>
<organism evidence="15 16">
    <name type="scientific">Branchiostoma lanceolatum</name>
    <name type="common">Common lancelet</name>
    <name type="synonym">Amphioxus lanceolatum</name>
    <dbReference type="NCBI Taxonomy" id="7740"/>
    <lineage>
        <taxon>Eukaryota</taxon>
        <taxon>Metazoa</taxon>
        <taxon>Chordata</taxon>
        <taxon>Cephalochordata</taxon>
        <taxon>Leptocardii</taxon>
        <taxon>Amphioxiformes</taxon>
        <taxon>Branchiostomatidae</taxon>
        <taxon>Branchiostoma</taxon>
    </lineage>
</organism>
<evidence type="ECO:0000256" key="12">
    <source>
        <dbReference type="ARBA" id="ARBA00034249"/>
    </source>
</evidence>
<reference evidence="15" key="1">
    <citation type="submission" date="2022-01" db="EMBL/GenBank/DDBJ databases">
        <authorList>
            <person name="Braso-Vives M."/>
        </authorList>
    </citation>
    <scope>NUCLEOTIDE SEQUENCE</scope>
</reference>
<gene>
    <name evidence="15" type="primary">ST6GAL1</name>
    <name evidence="15" type="ORF">BLAG_LOCUS9148</name>
</gene>
<comment type="catalytic activity">
    <reaction evidence="12">
        <text>a beta-D-galactoside + CMP-N-acetyl-beta-neuraminate = an N-acetyl-alpha-neuraminyl-(2-&gt;6)-beta-D-galactosyl derivative + CMP + H(+)</text>
        <dbReference type="Rhea" id="RHEA:52104"/>
        <dbReference type="ChEBI" id="CHEBI:15378"/>
        <dbReference type="ChEBI" id="CHEBI:28034"/>
        <dbReference type="ChEBI" id="CHEBI:57812"/>
        <dbReference type="ChEBI" id="CHEBI:60377"/>
        <dbReference type="ChEBI" id="CHEBI:136398"/>
        <dbReference type="EC" id="2.4.3.1"/>
    </reaction>
</comment>
<accession>A0A8J9Z5M8</accession>
<dbReference type="EC" id="2.4.3.1" evidence="13"/>
<dbReference type="EMBL" id="OV696701">
    <property type="protein sequence ID" value="CAH1247511.1"/>
    <property type="molecule type" value="Genomic_DNA"/>
</dbReference>
<dbReference type="Gene3D" id="3.90.1480.20">
    <property type="entry name" value="Glycosyl transferase family 29"/>
    <property type="match status" value="1"/>
</dbReference>
<comment type="subcellular location">
    <subcellularLocation>
        <location evidence="1">Golgi apparatus</location>
        <location evidence="1">Golgi stack membrane</location>
        <topology evidence="1">Single-pass type II membrane protein</topology>
    </subcellularLocation>
</comment>
<evidence type="ECO:0000256" key="1">
    <source>
        <dbReference type="ARBA" id="ARBA00004447"/>
    </source>
</evidence>
<evidence type="ECO:0000256" key="10">
    <source>
        <dbReference type="ARBA" id="ARBA00023157"/>
    </source>
</evidence>
<dbReference type="GO" id="GO:0003835">
    <property type="term" value="F:beta-galactoside alpha-2,6-sialyltransferase activity"/>
    <property type="evidence" value="ECO:0007669"/>
    <property type="project" value="UniProtKB-EC"/>
</dbReference>
<evidence type="ECO:0000256" key="2">
    <source>
        <dbReference type="ARBA" id="ARBA00006003"/>
    </source>
</evidence>
<keyword evidence="9" id="KW-0472">Membrane</keyword>
<dbReference type="InterPro" id="IPR038578">
    <property type="entry name" value="GT29-like_sf"/>
</dbReference>
<keyword evidence="16" id="KW-1185">Reference proteome</keyword>
<dbReference type="PANTHER" id="PTHR46059">
    <property type="entry name" value="BETA-GALACTOSIDE ALPHA-2,6-SIALYLTRANSFERASE"/>
    <property type="match status" value="1"/>
</dbReference>
<dbReference type="Proteomes" id="UP000838412">
    <property type="component" value="Chromosome 16"/>
</dbReference>
<evidence type="ECO:0000256" key="3">
    <source>
        <dbReference type="ARBA" id="ARBA00022676"/>
    </source>
</evidence>
<keyword evidence="10" id="KW-1015">Disulfide bond</keyword>
<dbReference type="GO" id="GO:0032580">
    <property type="term" value="C:Golgi cisterna membrane"/>
    <property type="evidence" value="ECO:0007669"/>
    <property type="project" value="UniProtKB-SubCell"/>
</dbReference>
<name>A0A8J9Z5M8_BRALA</name>
<feature type="chain" id="PRO_5035452127" description="beta-galactoside alpha-(2,6)-sialyltransferase" evidence="14">
    <location>
        <begin position="24"/>
        <end position="419"/>
    </location>
</feature>
<keyword evidence="8" id="KW-0333">Golgi apparatus</keyword>
<keyword evidence="14" id="KW-0732">Signal</keyword>
<keyword evidence="5" id="KW-0812">Transmembrane</keyword>
<sequence length="419" mass="47532">MAGKTTLFIGVLCICILANVLLSKFPITVTIGWPHANTTGVQFHLVGIGVPSAQQNVLPVMQRATINSTSTTFHVNPSAAVPTTNHTRLNVTHILHNSTHKPTLNEYTTLSNSSFIGKTENISLRNDTIEDPQTIARWREEMYCKIKRNIPFSTITKNSTKIENRSDEAVLPQKSLENLVHFNSCAVVSSSHGLGLHTYGREIDNHDAVLRFNCAPTEKFEKFVGNRTDLRLINTKIPGITCKKEFLNDSIAMFNHEITVIRNFGAINFGKRGIDARRDRFRVFENLKKYRRTHPNRTMPFIQRPDFGKNIVTELRRFCVATGRCKKTNLSPSTGMFGVVMMLHLCNWVHVFEMLPSNSDNTNLRYYYDEKEKKLPPNEGIHSYNQERQYIRTLSLTSDQDVEDTGVALLQGLPLVHCD</sequence>
<evidence type="ECO:0000256" key="11">
    <source>
        <dbReference type="ARBA" id="ARBA00023180"/>
    </source>
</evidence>
<dbReference type="AlphaFoldDB" id="A0A8J9Z5M8"/>
<keyword evidence="4" id="KW-0808">Transferase</keyword>
<evidence type="ECO:0000256" key="14">
    <source>
        <dbReference type="SAM" id="SignalP"/>
    </source>
</evidence>
<protein>
    <recommendedName>
        <fullName evidence="13">beta-galactoside alpha-(2,6)-sialyltransferase</fullName>
        <ecNumber evidence="13">2.4.3.1</ecNumber>
    </recommendedName>
</protein>
<evidence type="ECO:0000256" key="4">
    <source>
        <dbReference type="ARBA" id="ARBA00022679"/>
    </source>
</evidence>
<dbReference type="OrthoDB" id="10040984at2759"/>
<evidence type="ECO:0000256" key="5">
    <source>
        <dbReference type="ARBA" id="ARBA00022692"/>
    </source>
</evidence>